<gene>
    <name evidence="5" type="ORF">SAMN04489718_0661</name>
</gene>
<dbReference type="GO" id="GO:0006950">
    <property type="term" value="P:response to stress"/>
    <property type="evidence" value="ECO:0007669"/>
    <property type="project" value="TreeGrafter"/>
</dbReference>
<keyword evidence="6" id="KW-1185">Reference proteome</keyword>
<dbReference type="SMART" id="SM00347">
    <property type="entry name" value="HTH_MARR"/>
    <property type="match status" value="1"/>
</dbReference>
<evidence type="ECO:0000313" key="5">
    <source>
        <dbReference type="EMBL" id="SDQ18390.1"/>
    </source>
</evidence>
<dbReference type="InterPro" id="IPR036390">
    <property type="entry name" value="WH_DNA-bd_sf"/>
</dbReference>
<accession>A0A1H0YTE4</accession>
<name>A0A1H0YTE4_9ACTN</name>
<dbReference type="PROSITE" id="PS01117">
    <property type="entry name" value="HTH_MARR_1"/>
    <property type="match status" value="1"/>
</dbReference>
<sequence length="172" mass="19333">MTRVTDHAEDDGPDASDVDAPLTLYLVKRLEMVMRALMDDALRPHGLTTLQYTALTVLERRGELSSAQLARRSFVTPQTMHEMVRWLERHELVHRRRDETNRRVLLIGLTRRGREVVATCAPLIDALERRVLDAMNPGERLVFRECLERGHAALAPLVDRGAGSGESAAAES</sequence>
<dbReference type="AlphaFoldDB" id="A0A1H0YTE4"/>
<keyword evidence="1" id="KW-0805">Transcription regulation</keyword>
<dbReference type="EMBL" id="FNKO01000001">
    <property type="protein sequence ID" value="SDQ18390.1"/>
    <property type="molecule type" value="Genomic_DNA"/>
</dbReference>
<dbReference type="PANTHER" id="PTHR33164">
    <property type="entry name" value="TRANSCRIPTIONAL REGULATOR, MARR FAMILY"/>
    <property type="match status" value="1"/>
</dbReference>
<dbReference type="InterPro" id="IPR039422">
    <property type="entry name" value="MarR/SlyA-like"/>
</dbReference>
<dbReference type="Proteomes" id="UP000199301">
    <property type="component" value="Unassembled WGS sequence"/>
</dbReference>
<dbReference type="PANTHER" id="PTHR33164:SF43">
    <property type="entry name" value="HTH-TYPE TRANSCRIPTIONAL REPRESSOR YETL"/>
    <property type="match status" value="1"/>
</dbReference>
<dbReference type="InterPro" id="IPR023187">
    <property type="entry name" value="Tscrpt_reg_MarR-type_CS"/>
</dbReference>
<proteinExistence type="predicted"/>
<dbReference type="Gene3D" id="1.10.10.10">
    <property type="entry name" value="Winged helix-like DNA-binding domain superfamily/Winged helix DNA-binding domain"/>
    <property type="match status" value="1"/>
</dbReference>
<dbReference type="STRING" id="995062.SAMN04489718_0661"/>
<dbReference type="SUPFAM" id="SSF46785">
    <property type="entry name" value="Winged helix' DNA-binding domain"/>
    <property type="match status" value="1"/>
</dbReference>
<dbReference type="GO" id="GO:0003677">
    <property type="term" value="F:DNA binding"/>
    <property type="evidence" value="ECO:0007669"/>
    <property type="project" value="UniProtKB-KW"/>
</dbReference>
<evidence type="ECO:0000313" key="6">
    <source>
        <dbReference type="Proteomes" id="UP000199301"/>
    </source>
</evidence>
<organism evidence="5 6">
    <name type="scientific">Actinopolyspora saharensis</name>
    <dbReference type="NCBI Taxonomy" id="995062"/>
    <lineage>
        <taxon>Bacteria</taxon>
        <taxon>Bacillati</taxon>
        <taxon>Actinomycetota</taxon>
        <taxon>Actinomycetes</taxon>
        <taxon>Actinopolysporales</taxon>
        <taxon>Actinopolysporaceae</taxon>
        <taxon>Actinopolyspora</taxon>
    </lineage>
</organism>
<reference evidence="6" key="1">
    <citation type="submission" date="2016-10" db="EMBL/GenBank/DDBJ databases">
        <authorList>
            <person name="Varghese N."/>
            <person name="Submissions S."/>
        </authorList>
    </citation>
    <scope>NUCLEOTIDE SEQUENCE [LARGE SCALE GENOMIC DNA]</scope>
    <source>
        <strain evidence="6">DSM 45459</strain>
    </source>
</reference>
<dbReference type="PROSITE" id="PS50995">
    <property type="entry name" value="HTH_MARR_2"/>
    <property type="match status" value="1"/>
</dbReference>
<evidence type="ECO:0000259" key="4">
    <source>
        <dbReference type="PROSITE" id="PS50995"/>
    </source>
</evidence>
<dbReference type="OrthoDB" id="3177763at2"/>
<evidence type="ECO:0000256" key="1">
    <source>
        <dbReference type="ARBA" id="ARBA00023015"/>
    </source>
</evidence>
<keyword evidence="3" id="KW-0804">Transcription</keyword>
<feature type="domain" description="HTH marR-type" evidence="4">
    <location>
        <begin position="20"/>
        <end position="152"/>
    </location>
</feature>
<dbReference type="GO" id="GO:0003700">
    <property type="term" value="F:DNA-binding transcription factor activity"/>
    <property type="evidence" value="ECO:0007669"/>
    <property type="project" value="InterPro"/>
</dbReference>
<evidence type="ECO:0000256" key="2">
    <source>
        <dbReference type="ARBA" id="ARBA00023125"/>
    </source>
</evidence>
<dbReference type="RefSeq" id="WP_092520938.1">
    <property type="nucleotide sequence ID" value="NZ_FNKO01000001.1"/>
</dbReference>
<keyword evidence="2 5" id="KW-0238">DNA-binding</keyword>
<dbReference type="Pfam" id="PF12802">
    <property type="entry name" value="MarR_2"/>
    <property type="match status" value="1"/>
</dbReference>
<evidence type="ECO:0000256" key="3">
    <source>
        <dbReference type="ARBA" id="ARBA00023163"/>
    </source>
</evidence>
<dbReference type="InterPro" id="IPR036388">
    <property type="entry name" value="WH-like_DNA-bd_sf"/>
</dbReference>
<dbReference type="InterPro" id="IPR000835">
    <property type="entry name" value="HTH_MarR-typ"/>
</dbReference>
<protein>
    <submittedName>
        <fullName evidence="5">DNA-binding transcriptional regulator, MarR family</fullName>
    </submittedName>
</protein>